<dbReference type="Pfam" id="PF10283">
    <property type="entry name" value="zf-CCHH"/>
    <property type="match status" value="1"/>
</dbReference>
<evidence type="ECO:0000256" key="6">
    <source>
        <dbReference type="ARBA" id="ARBA00022839"/>
    </source>
</evidence>
<dbReference type="GO" id="GO:0003697">
    <property type="term" value="F:single-stranded DNA binding"/>
    <property type="evidence" value="ECO:0007669"/>
    <property type="project" value="TreeGrafter"/>
</dbReference>
<keyword evidence="7" id="KW-0234">DNA repair</keyword>
<evidence type="ECO:0000256" key="7">
    <source>
        <dbReference type="ARBA" id="ARBA00023204"/>
    </source>
</evidence>
<dbReference type="GO" id="GO:0003690">
    <property type="term" value="F:double-stranded DNA binding"/>
    <property type="evidence" value="ECO:0007669"/>
    <property type="project" value="TreeGrafter"/>
</dbReference>
<dbReference type="GO" id="GO:0005634">
    <property type="term" value="C:nucleus"/>
    <property type="evidence" value="ECO:0007669"/>
    <property type="project" value="UniProtKB-SubCell"/>
</dbReference>
<dbReference type="CDD" id="cd09193">
    <property type="entry name" value="PLDc_mTdp1_1"/>
    <property type="match status" value="1"/>
</dbReference>
<dbReference type="Pfam" id="PF06087">
    <property type="entry name" value="Tyr-DNA_phospho"/>
    <property type="match status" value="1"/>
</dbReference>
<dbReference type="GO" id="GO:0006281">
    <property type="term" value="P:DNA repair"/>
    <property type="evidence" value="ECO:0007669"/>
    <property type="project" value="UniProtKB-KW"/>
</dbReference>
<feature type="active site" description="Nucleophile" evidence="9">
    <location>
        <position position="257"/>
    </location>
</feature>
<dbReference type="PANTHER" id="PTHR12415">
    <property type="entry name" value="TYROSYL-DNA PHOSPHODIESTERASE 1"/>
    <property type="match status" value="1"/>
</dbReference>
<reference evidence="14" key="1">
    <citation type="submission" date="2025-08" db="UniProtKB">
        <authorList>
            <consortium name="RefSeq"/>
        </authorList>
    </citation>
    <scope>IDENTIFICATION</scope>
    <source>
        <tissue evidence="14">Gonads</tissue>
    </source>
</reference>
<comment type="subcellular location">
    <subcellularLocation>
        <location evidence="1">Nucleus</location>
    </subcellularLocation>
</comment>
<evidence type="ECO:0000256" key="9">
    <source>
        <dbReference type="PIRSR" id="PIRSR610347-1"/>
    </source>
</evidence>
<evidence type="ECO:0000256" key="3">
    <source>
        <dbReference type="ARBA" id="ARBA00022722"/>
    </source>
</evidence>
<dbReference type="GO" id="GO:0004527">
    <property type="term" value="F:exonuclease activity"/>
    <property type="evidence" value="ECO:0007669"/>
    <property type="project" value="UniProtKB-KW"/>
</dbReference>
<dbReference type="InterPro" id="IPR010347">
    <property type="entry name" value="Tdp1"/>
</dbReference>
<keyword evidence="6" id="KW-0269">Exonuclease</keyword>
<evidence type="ECO:0000256" key="11">
    <source>
        <dbReference type="PIRSR" id="PIRSR610347-3"/>
    </source>
</evidence>
<evidence type="ECO:0000313" key="14">
    <source>
        <dbReference type="RefSeq" id="XP_030766890.1"/>
    </source>
</evidence>
<dbReference type="InParanoid" id="A0A6J2YVL0"/>
<feature type="domain" description="PBZ-type" evidence="12">
    <location>
        <begin position="24"/>
        <end position="47"/>
    </location>
</feature>
<dbReference type="GO" id="GO:0017005">
    <property type="term" value="F:3'-tyrosyl-DNA phosphodiesterase activity"/>
    <property type="evidence" value="ECO:0007669"/>
    <property type="project" value="TreeGrafter"/>
</dbReference>
<dbReference type="OrthoDB" id="47785at2759"/>
<dbReference type="Proteomes" id="UP000504635">
    <property type="component" value="Unplaced"/>
</dbReference>
<protein>
    <submittedName>
        <fullName evidence="14">Probable tyrosyl-DNA phosphodiesterase</fullName>
    </submittedName>
</protein>
<feature type="binding site" evidence="10">
    <location>
        <position position="259"/>
    </location>
    <ligand>
        <name>substrate</name>
    </ligand>
</feature>
<dbReference type="GeneID" id="115890726"/>
<evidence type="ECO:0000313" key="13">
    <source>
        <dbReference type="Proteomes" id="UP000504635"/>
    </source>
</evidence>
<evidence type="ECO:0000259" key="12">
    <source>
        <dbReference type="Pfam" id="PF10283"/>
    </source>
</evidence>
<accession>A0A6J2YVL0</accession>
<dbReference type="SUPFAM" id="SSF56024">
    <property type="entry name" value="Phospholipase D/nuclease"/>
    <property type="match status" value="2"/>
</dbReference>
<name>A0A6J2YVL0_SITOR</name>
<evidence type="ECO:0000256" key="5">
    <source>
        <dbReference type="ARBA" id="ARBA00022801"/>
    </source>
</evidence>
<organism evidence="13 14">
    <name type="scientific">Sitophilus oryzae</name>
    <name type="common">Rice weevil</name>
    <name type="synonym">Curculio oryzae</name>
    <dbReference type="NCBI Taxonomy" id="7048"/>
    <lineage>
        <taxon>Eukaryota</taxon>
        <taxon>Metazoa</taxon>
        <taxon>Ecdysozoa</taxon>
        <taxon>Arthropoda</taxon>
        <taxon>Hexapoda</taxon>
        <taxon>Insecta</taxon>
        <taxon>Pterygota</taxon>
        <taxon>Neoptera</taxon>
        <taxon>Endopterygota</taxon>
        <taxon>Coleoptera</taxon>
        <taxon>Polyphaga</taxon>
        <taxon>Cucujiformia</taxon>
        <taxon>Curculionidae</taxon>
        <taxon>Dryophthorinae</taxon>
        <taxon>Sitophilus</taxon>
    </lineage>
</organism>
<comment type="similarity">
    <text evidence="2">Belongs to the tyrosyl-DNA phosphodiesterase family.</text>
</comment>
<keyword evidence="13" id="KW-1185">Reference proteome</keyword>
<sequence length="588" mass="67299">MESYLKRKITEVNGTDGDAKIPKREECPHKERCYRKNPHHFKEFQHPFLISLLEMGDSVKIPDNMPQPKDVYLEQLDILRPIIEAAKKPINNIAKSQTEIKEESLDSNNMQPSTSKVSRKGKTTVFNPFSIVKTENSELVKNTVAGTMLHKLKVNDPYNLFFTTIPKSPETYKETNAVTFTDLLCPSLGTLKCSLQINFMIDIDWLLKQYKIRNLHTKPLTILYGDDWPDMVEFMDKFCPNVKYHFVKMKDPFGCHHSKVGIYVYEDNSLRIVVSTANLYYEDWNHYNQGLWISPVCPKLPEGSTVKDGESPTSFKQDLIKYLQSYNLAILKEWIEYVKNADFSNVKVALVYSTPGKHYPKSNGNHLHKVGDLLSQHCTLPVKTTPESEGPLSWGIMAQASSIGSMGKSPAEWFRGNLLRSLASHKQSPRPNNSQATISIIYPSVENVANGYFGLESGGCLPYSKATNEKQKWLQTYMHQWIADGRNRTRAMPHIKTYCRVSPDLCKLAFFLITSANLSKSAWGSNIQKDGGSYIRSYEMGVMFLPKFFGEEYFEISNSPNMKNKKVFPFIYDLPLTPFKKDDYPWCN</sequence>
<evidence type="ECO:0000256" key="2">
    <source>
        <dbReference type="ARBA" id="ARBA00010205"/>
    </source>
</evidence>
<dbReference type="Gene3D" id="3.30.870.10">
    <property type="entry name" value="Endonuclease Chain A"/>
    <property type="match status" value="2"/>
</dbReference>
<evidence type="ECO:0000256" key="4">
    <source>
        <dbReference type="ARBA" id="ARBA00022763"/>
    </source>
</evidence>
<feature type="binding site" evidence="10">
    <location>
        <position position="496"/>
    </location>
    <ligand>
        <name>substrate</name>
    </ligand>
</feature>
<feature type="active site" description="Proton donor/acceptor" evidence="9">
    <location>
        <position position="494"/>
    </location>
</feature>
<keyword evidence="5" id="KW-0378">Hydrolase</keyword>
<proteinExistence type="inferred from homology"/>
<dbReference type="RefSeq" id="XP_030766890.1">
    <property type="nucleotide sequence ID" value="XM_030911030.1"/>
</dbReference>
<evidence type="ECO:0000256" key="10">
    <source>
        <dbReference type="PIRSR" id="PIRSR610347-2"/>
    </source>
</evidence>
<dbReference type="InterPro" id="IPR019406">
    <property type="entry name" value="APLF_PBZ"/>
</dbReference>
<evidence type="ECO:0000256" key="1">
    <source>
        <dbReference type="ARBA" id="ARBA00004123"/>
    </source>
</evidence>
<gene>
    <name evidence="14" type="primary">LOC115890726</name>
</gene>
<dbReference type="AlphaFoldDB" id="A0A6J2YVL0"/>
<keyword evidence="3" id="KW-0540">Nuclease</keyword>
<feature type="site" description="Interaction with DNA" evidence="11">
    <location>
        <position position="519"/>
    </location>
</feature>
<dbReference type="FunCoup" id="A0A6J2YVL0">
    <property type="interactions" value="1538"/>
</dbReference>
<evidence type="ECO:0000256" key="8">
    <source>
        <dbReference type="ARBA" id="ARBA00023242"/>
    </source>
</evidence>
<keyword evidence="8" id="KW-0539">Nucleus</keyword>
<keyword evidence="4" id="KW-0227">DNA damage</keyword>
<dbReference type="KEGG" id="soy:115890726"/>
<dbReference type="PANTHER" id="PTHR12415:SF0">
    <property type="entry name" value="TYROSYL-DNA PHOSPHODIESTERASE 1"/>
    <property type="match status" value="1"/>
</dbReference>